<name>A0A0R3LAU3_9BRAD</name>
<dbReference type="Proteomes" id="UP000050863">
    <property type="component" value="Unassembled WGS sequence"/>
</dbReference>
<accession>A0A0R3LAU3</accession>
<keyword evidence="2" id="KW-1185">Reference proteome</keyword>
<organism evidence="1 2">
    <name type="scientific">Bradyrhizobium jicamae</name>
    <dbReference type="NCBI Taxonomy" id="280332"/>
    <lineage>
        <taxon>Bacteria</taxon>
        <taxon>Pseudomonadati</taxon>
        <taxon>Pseudomonadota</taxon>
        <taxon>Alphaproteobacteria</taxon>
        <taxon>Hyphomicrobiales</taxon>
        <taxon>Nitrobacteraceae</taxon>
        <taxon>Bradyrhizobium</taxon>
    </lineage>
</organism>
<dbReference type="EMBL" id="LLXZ01000152">
    <property type="protein sequence ID" value="KRR02813.1"/>
    <property type="molecule type" value="Genomic_DNA"/>
</dbReference>
<comment type="caution">
    <text evidence="1">The sequence shown here is derived from an EMBL/GenBank/DDBJ whole genome shotgun (WGS) entry which is preliminary data.</text>
</comment>
<dbReference type="STRING" id="280332.CQ12_07015"/>
<dbReference type="OrthoDB" id="9806245at2"/>
<protein>
    <recommendedName>
        <fullName evidence="3">DUF551 domain-containing protein</fullName>
    </recommendedName>
</protein>
<proteinExistence type="predicted"/>
<gene>
    <name evidence="1" type="ORF">CQ12_07015</name>
</gene>
<sequence length="67" mass="7638">MCSAALRDGWLPIALAPDDCDLDLGQVCTAGIEALRFPCRRKSGIWYNVWTDEPLLIHPTHWKSWRA</sequence>
<evidence type="ECO:0000313" key="2">
    <source>
        <dbReference type="Proteomes" id="UP000050863"/>
    </source>
</evidence>
<reference evidence="1 2" key="1">
    <citation type="submission" date="2014-03" db="EMBL/GenBank/DDBJ databases">
        <title>Bradyrhizobium valentinum sp. nov., isolated from effective nodules of Lupinus mariae-josephae, a lupine endemic of basic-lime soils in Eastern Spain.</title>
        <authorList>
            <person name="Duran D."/>
            <person name="Rey L."/>
            <person name="Navarro A."/>
            <person name="Busquets A."/>
            <person name="Imperial J."/>
            <person name="Ruiz-Argueso T."/>
        </authorList>
    </citation>
    <scope>NUCLEOTIDE SEQUENCE [LARGE SCALE GENOMIC DNA]</scope>
    <source>
        <strain evidence="1 2">PAC68</strain>
    </source>
</reference>
<evidence type="ECO:0000313" key="1">
    <source>
        <dbReference type="EMBL" id="KRR02813.1"/>
    </source>
</evidence>
<dbReference type="AlphaFoldDB" id="A0A0R3LAU3"/>
<evidence type="ECO:0008006" key="3">
    <source>
        <dbReference type="Google" id="ProtNLM"/>
    </source>
</evidence>